<gene>
    <name evidence="1" type="ORF">GCM10010497_59110</name>
</gene>
<dbReference type="Proteomes" id="UP000642014">
    <property type="component" value="Unassembled WGS sequence"/>
</dbReference>
<protein>
    <submittedName>
        <fullName evidence="1">Uncharacterized protein</fullName>
    </submittedName>
</protein>
<reference evidence="1 2" key="1">
    <citation type="journal article" date="2014" name="Int. J. Syst. Evol. Microbiol.">
        <title>Complete genome sequence of Corynebacterium casei LMG S-19264T (=DSM 44701T), isolated from a smear-ripened cheese.</title>
        <authorList>
            <consortium name="US DOE Joint Genome Institute (JGI-PGF)"/>
            <person name="Walter F."/>
            <person name="Albersmeier A."/>
            <person name="Kalinowski J."/>
            <person name="Ruckert C."/>
        </authorList>
    </citation>
    <scope>NUCLEOTIDE SEQUENCE [LARGE SCALE GENOMIC DNA]</scope>
    <source>
        <strain evidence="1 2">JCM 4205</strain>
    </source>
</reference>
<evidence type="ECO:0000313" key="2">
    <source>
        <dbReference type="Proteomes" id="UP000642014"/>
    </source>
</evidence>
<name>A0AAV4KRK7_9ACTN</name>
<proteinExistence type="predicted"/>
<accession>A0AAV4KRK7</accession>
<dbReference type="EMBL" id="BMSJ01000014">
    <property type="protein sequence ID" value="GGR47919.1"/>
    <property type="molecule type" value="Genomic_DNA"/>
</dbReference>
<organism evidence="1 2">
    <name type="scientific">Streptomyces cinereoruber</name>
    <dbReference type="NCBI Taxonomy" id="67260"/>
    <lineage>
        <taxon>Bacteria</taxon>
        <taxon>Bacillati</taxon>
        <taxon>Actinomycetota</taxon>
        <taxon>Actinomycetes</taxon>
        <taxon>Kitasatosporales</taxon>
        <taxon>Streptomycetaceae</taxon>
        <taxon>Streptomyces</taxon>
    </lineage>
</organism>
<dbReference type="AlphaFoldDB" id="A0AAV4KRK7"/>
<sequence length="143" mass="15426">MAGWAVEAGDTCPRPPILGRIRVMALLPRPAAGPFSCSPLLFSGHCPPAGLSPKCGPSHCPPQRRASVFVGKTSVRGFTKGGQGYAELVLPDADPQQRRDLERAERYRFKLYLDGQELYASPELTLHYAERDGDGALAVTGHP</sequence>
<comment type="caution">
    <text evidence="1">The sequence shown here is derived from an EMBL/GenBank/DDBJ whole genome shotgun (WGS) entry which is preliminary data.</text>
</comment>
<evidence type="ECO:0000313" key="1">
    <source>
        <dbReference type="EMBL" id="GGR47919.1"/>
    </source>
</evidence>